<dbReference type="AlphaFoldDB" id="A1ZXB6"/>
<dbReference type="PANTHER" id="PTHR34220:SF7">
    <property type="entry name" value="SENSOR HISTIDINE KINASE YPDA"/>
    <property type="match status" value="1"/>
</dbReference>
<dbReference type="OrthoDB" id="9792992at2"/>
<dbReference type="EMBL" id="AAWS01000057">
    <property type="protein sequence ID" value="EAY24990.1"/>
    <property type="molecule type" value="Genomic_DNA"/>
</dbReference>
<evidence type="ECO:0000256" key="1">
    <source>
        <dbReference type="SAM" id="Phobius"/>
    </source>
</evidence>
<keyword evidence="3" id="KW-0418">Kinase</keyword>
<feature type="transmembrane region" description="Helical" evidence="1">
    <location>
        <begin position="116"/>
        <end position="136"/>
    </location>
</feature>
<keyword evidence="1" id="KW-0472">Membrane</keyword>
<keyword evidence="1" id="KW-1133">Transmembrane helix</keyword>
<keyword evidence="1" id="KW-0812">Transmembrane</keyword>
<dbReference type="GO" id="GO:0016020">
    <property type="term" value="C:membrane"/>
    <property type="evidence" value="ECO:0007669"/>
    <property type="project" value="InterPro"/>
</dbReference>
<feature type="transmembrane region" description="Helical" evidence="1">
    <location>
        <begin position="73"/>
        <end position="95"/>
    </location>
</feature>
<dbReference type="Gene3D" id="3.30.565.10">
    <property type="entry name" value="Histidine kinase-like ATPase, C-terminal domain"/>
    <property type="match status" value="1"/>
</dbReference>
<dbReference type="InterPro" id="IPR050640">
    <property type="entry name" value="Bact_2-comp_sensor_kinase"/>
</dbReference>
<evidence type="ECO:0000313" key="3">
    <source>
        <dbReference type="EMBL" id="EAY24990.1"/>
    </source>
</evidence>
<keyword evidence="4" id="KW-1185">Reference proteome</keyword>
<feature type="transmembrane region" description="Helical" evidence="1">
    <location>
        <begin position="48"/>
        <end position="67"/>
    </location>
</feature>
<proteinExistence type="predicted"/>
<comment type="caution">
    <text evidence="3">The sequence shown here is derived from an EMBL/GenBank/DDBJ whole genome shotgun (WGS) entry which is preliminary data.</text>
</comment>
<dbReference type="Proteomes" id="UP000004095">
    <property type="component" value="Unassembled WGS sequence"/>
</dbReference>
<keyword evidence="3" id="KW-0808">Transferase</keyword>
<dbReference type="InterPro" id="IPR036890">
    <property type="entry name" value="HATPase_C_sf"/>
</dbReference>
<name>A1ZXB6_MICM2</name>
<evidence type="ECO:0000313" key="4">
    <source>
        <dbReference type="Proteomes" id="UP000004095"/>
    </source>
</evidence>
<dbReference type="InterPro" id="IPR010559">
    <property type="entry name" value="Sig_transdc_His_kin_internal"/>
</dbReference>
<sequence>MNKPLSFVLNVNNRLYTHLLFWLVYYIYRVGLYIDVYDYTHFVQFFELFAKAFAVYLNLYVWMPYLLKKKRNFAYGVSLLGTLLVAGVIQTEVVRQMMRAGIYTKFELSLYSVHKIFSMVTNIAVVVGYTSLIKILKSSYQNQQINQQLKQERLENELKFLKSQINPHFLFNSLNNLYSLILWQSDKAKDVVLKISDLLSYMLYETNQEMVPLEKDIKYLKGFIELEKLRFGDELTAVFTTHGTFDEVHIPPMLLLPLVENAFKHSVGNGDDPVNISMQLRYANTQLIFEVENSIVAPPSEATHTETVHNSGIGLHNVRRRLELLYPNRHTLTTKPSPTSYWVRMEIDLSHKTNA</sequence>
<dbReference type="eggNOG" id="COG2972">
    <property type="taxonomic scope" value="Bacteria"/>
</dbReference>
<accession>A1ZXB6</accession>
<feature type="transmembrane region" description="Helical" evidence="1">
    <location>
        <begin position="15"/>
        <end position="36"/>
    </location>
</feature>
<feature type="domain" description="Signal transduction histidine kinase internal region" evidence="2">
    <location>
        <begin position="157"/>
        <end position="235"/>
    </location>
</feature>
<dbReference type="Pfam" id="PF06580">
    <property type="entry name" value="His_kinase"/>
    <property type="match status" value="1"/>
</dbReference>
<dbReference type="GO" id="GO:0000155">
    <property type="term" value="F:phosphorelay sensor kinase activity"/>
    <property type="evidence" value="ECO:0007669"/>
    <property type="project" value="InterPro"/>
</dbReference>
<gene>
    <name evidence="3" type="ORF">M23134_03704</name>
</gene>
<evidence type="ECO:0000259" key="2">
    <source>
        <dbReference type="Pfam" id="PF06580"/>
    </source>
</evidence>
<protein>
    <submittedName>
        <fullName evidence="3">Signaling protein without kinase domain</fullName>
    </submittedName>
</protein>
<reference evidence="3 4" key="1">
    <citation type="submission" date="2007-01" db="EMBL/GenBank/DDBJ databases">
        <authorList>
            <person name="Haygood M."/>
            <person name="Podell S."/>
            <person name="Anderson C."/>
            <person name="Hopkinson B."/>
            <person name="Roe K."/>
            <person name="Barbeau K."/>
            <person name="Gaasterland T."/>
            <person name="Ferriera S."/>
            <person name="Johnson J."/>
            <person name="Kravitz S."/>
            <person name="Beeson K."/>
            <person name="Sutton G."/>
            <person name="Rogers Y.-H."/>
            <person name="Friedman R."/>
            <person name="Frazier M."/>
            <person name="Venter J.C."/>
        </authorList>
    </citation>
    <scope>NUCLEOTIDE SEQUENCE [LARGE SCALE GENOMIC DNA]</scope>
    <source>
        <strain evidence="3 4">ATCC 23134</strain>
    </source>
</reference>
<dbReference type="PANTHER" id="PTHR34220">
    <property type="entry name" value="SENSOR HISTIDINE KINASE YPDA"/>
    <property type="match status" value="1"/>
</dbReference>
<dbReference type="SUPFAM" id="SSF55874">
    <property type="entry name" value="ATPase domain of HSP90 chaperone/DNA topoisomerase II/histidine kinase"/>
    <property type="match status" value="1"/>
</dbReference>
<organism evidence="3 4">
    <name type="scientific">Microscilla marina ATCC 23134</name>
    <dbReference type="NCBI Taxonomy" id="313606"/>
    <lineage>
        <taxon>Bacteria</taxon>
        <taxon>Pseudomonadati</taxon>
        <taxon>Bacteroidota</taxon>
        <taxon>Cytophagia</taxon>
        <taxon>Cytophagales</taxon>
        <taxon>Microscillaceae</taxon>
        <taxon>Microscilla</taxon>
    </lineage>
</organism>
<dbReference type="RefSeq" id="WP_002703750.1">
    <property type="nucleotide sequence ID" value="NZ_AAWS01000057.1"/>
</dbReference>